<organism evidence="4 5">
    <name type="scientific">Capsaspora owczarzaki (strain ATCC 30864)</name>
    <dbReference type="NCBI Taxonomy" id="595528"/>
    <lineage>
        <taxon>Eukaryota</taxon>
        <taxon>Filasterea</taxon>
        <taxon>Capsaspora</taxon>
    </lineage>
</organism>
<dbReference type="PhylomeDB" id="A0A0D2WP20"/>
<dbReference type="Proteomes" id="UP000008743">
    <property type="component" value="Unassembled WGS sequence"/>
</dbReference>
<dbReference type="eggNOG" id="KOG0035">
    <property type="taxonomic scope" value="Eukaryota"/>
</dbReference>
<dbReference type="OrthoDB" id="5972258at2759"/>
<dbReference type="Pfam" id="PF00169">
    <property type="entry name" value="PH"/>
    <property type="match status" value="1"/>
</dbReference>
<dbReference type="EMBL" id="KE346364">
    <property type="protein sequence ID" value="KJE93035.1"/>
    <property type="molecule type" value="Genomic_DNA"/>
</dbReference>
<dbReference type="PANTHER" id="PTHR14336">
    <property type="entry name" value="TANDEM PH DOMAIN CONTAINING PROTEIN"/>
    <property type="match status" value="1"/>
</dbReference>
<evidence type="ECO:0000259" key="2">
    <source>
        <dbReference type="PROSITE" id="PS50003"/>
    </source>
</evidence>
<dbReference type="Gene3D" id="2.30.29.30">
    <property type="entry name" value="Pleckstrin-homology domain (PH domain)/Phosphotyrosine-binding domain (PTB)"/>
    <property type="match status" value="1"/>
</dbReference>
<dbReference type="PROSITE" id="PS50003">
    <property type="entry name" value="PH_DOMAIN"/>
    <property type="match status" value="1"/>
</dbReference>
<dbReference type="InterPro" id="IPR011993">
    <property type="entry name" value="PH-like_dom_sf"/>
</dbReference>
<dbReference type="InterPro" id="IPR019448">
    <property type="entry name" value="NT-C2"/>
</dbReference>
<dbReference type="Pfam" id="PF10358">
    <property type="entry name" value="NT-C2"/>
    <property type="match status" value="1"/>
</dbReference>
<dbReference type="InParanoid" id="A0A0D2WP20"/>
<evidence type="ECO:0000259" key="3">
    <source>
        <dbReference type="PROSITE" id="PS51840"/>
    </source>
</evidence>
<gene>
    <name evidence="4" type="ORF">CAOG_003896</name>
</gene>
<feature type="compositionally biased region" description="Basic and acidic residues" evidence="1">
    <location>
        <begin position="276"/>
        <end position="302"/>
    </location>
</feature>
<accession>A0A0D2WP20</accession>
<dbReference type="PROSITE" id="PS51840">
    <property type="entry name" value="C2_NT"/>
    <property type="match status" value="1"/>
</dbReference>
<dbReference type="SMART" id="SM00233">
    <property type="entry name" value="PH"/>
    <property type="match status" value="1"/>
</dbReference>
<dbReference type="AlphaFoldDB" id="A0A0D2WP20"/>
<reference evidence="5" key="1">
    <citation type="submission" date="2011-02" db="EMBL/GenBank/DDBJ databases">
        <title>The Genome Sequence of Capsaspora owczarzaki ATCC 30864.</title>
        <authorList>
            <person name="Russ C."/>
            <person name="Cuomo C."/>
            <person name="Burger G."/>
            <person name="Gray M.W."/>
            <person name="Holland P.W.H."/>
            <person name="King N."/>
            <person name="Lang F.B.F."/>
            <person name="Roger A.J."/>
            <person name="Ruiz-Trillo I."/>
            <person name="Young S.K."/>
            <person name="Zeng Q."/>
            <person name="Gargeya S."/>
            <person name="Alvarado L."/>
            <person name="Berlin A."/>
            <person name="Chapman S.B."/>
            <person name="Chen Z."/>
            <person name="Freedman E."/>
            <person name="Gellesch M."/>
            <person name="Goldberg J."/>
            <person name="Griggs A."/>
            <person name="Gujja S."/>
            <person name="Heilman E."/>
            <person name="Heiman D."/>
            <person name="Howarth C."/>
            <person name="Mehta T."/>
            <person name="Neiman D."/>
            <person name="Pearson M."/>
            <person name="Roberts A."/>
            <person name="Saif S."/>
            <person name="Shea T."/>
            <person name="Shenoy N."/>
            <person name="Sisk P."/>
            <person name="Stolte C."/>
            <person name="Sykes S."/>
            <person name="White J."/>
            <person name="Yandava C."/>
            <person name="Haas B."/>
            <person name="Nusbaum C."/>
            <person name="Birren B."/>
        </authorList>
    </citation>
    <scope>NUCLEOTIDE SEQUENCE</scope>
    <source>
        <strain evidence="5">ATCC 30864</strain>
    </source>
</reference>
<evidence type="ECO:0000256" key="1">
    <source>
        <dbReference type="SAM" id="MobiDB-lite"/>
    </source>
</evidence>
<feature type="region of interest" description="Disordered" evidence="1">
    <location>
        <begin position="169"/>
        <end position="302"/>
    </location>
</feature>
<feature type="compositionally biased region" description="Basic and acidic residues" evidence="1">
    <location>
        <begin position="215"/>
        <end position="253"/>
    </location>
</feature>
<dbReference type="STRING" id="595528.A0A0D2WP20"/>
<keyword evidence="5" id="KW-1185">Reference proteome</keyword>
<protein>
    <recommendedName>
        <fullName evidence="6">PH domain-containing protein</fullName>
    </recommendedName>
</protein>
<dbReference type="OMA" id="WFRSHRS"/>
<proteinExistence type="predicted"/>
<dbReference type="InterPro" id="IPR051707">
    <property type="entry name" value="PI-Interact_SigTrans_Reg"/>
</dbReference>
<sequence length="473" mass="53166">MLSVRKIKRIGKTAFKFKFFATFKSATLKAQLGADLGDANVVWSRSNRTAATKEASWTFARDPDAARPGATIATIKWDETLELIDNKGEFDVKDYKISLEQPHGKDGKDKIVLATGTINIARMASLTALDRQETIALKPIHKKLSDVVLEVCFTCEFLKEGRATDDDMISTWSRTTSGPHDEHDDSASGEEDEKAESPGRKGSVFDNVVSFLSGDKSKEKGKDKEKDHEEKDKEHDKEEKEKEKEKSKAKDSPAKAPSSAPTSAPKIVIESSDSYSSERESSKKDKKDHSSALKEQLAEKDAEIDRCRQRISRLEDQASDMQEIIRSLNDKVATLTVALQSSQGEGQRSERQRKEMAALKDLNGWLMKLGDKGWIKLWRRRWFSCDGQGKISYYKENDDINEMGHIDIDAITNVRVQLDLMQDKNKATFVVSVPGRDYYLMAHDTANMQAWVSAIETLRALRSEIRQASSTSM</sequence>
<evidence type="ECO:0000313" key="4">
    <source>
        <dbReference type="EMBL" id="KJE93035.1"/>
    </source>
</evidence>
<dbReference type="InterPro" id="IPR001849">
    <property type="entry name" value="PH_domain"/>
</dbReference>
<name>A0A0D2WP20_CAPO3</name>
<dbReference type="FunFam" id="2.30.29.30:FF:000286">
    <property type="entry name" value="PH-protein kinase domain containing protein"/>
    <property type="match status" value="1"/>
</dbReference>
<feature type="domain" description="C2 NT-type" evidence="3">
    <location>
        <begin position="7"/>
        <end position="157"/>
    </location>
</feature>
<evidence type="ECO:0008006" key="6">
    <source>
        <dbReference type="Google" id="ProtNLM"/>
    </source>
</evidence>
<evidence type="ECO:0000313" key="5">
    <source>
        <dbReference type="Proteomes" id="UP000008743"/>
    </source>
</evidence>
<feature type="domain" description="PH" evidence="2">
    <location>
        <begin position="359"/>
        <end position="460"/>
    </location>
</feature>
<dbReference type="SUPFAM" id="SSF50729">
    <property type="entry name" value="PH domain-like"/>
    <property type="match status" value="1"/>
</dbReference>